<evidence type="ECO:0000313" key="2">
    <source>
        <dbReference type="Proteomes" id="UP000004986"/>
    </source>
</evidence>
<name>F3GK36_PSESJ</name>
<organism evidence="1 2">
    <name type="scientific">Pseudomonas syringae pv. pisi str. 1704B</name>
    <dbReference type="NCBI Taxonomy" id="629263"/>
    <lineage>
        <taxon>Bacteria</taxon>
        <taxon>Pseudomonadati</taxon>
        <taxon>Pseudomonadota</taxon>
        <taxon>Gammaproteobacteria</taxon>
        <taxon>Pseudomonadales</taxon>
        <taxon>Pseudomonadaceae</taxon>
        <taxon>Pseudomonas</taxon>
        <taxon>Pseudomonas syringae</taxon>
    </lineage>
</organism>
<evidence type="ECO:0000313" key="1">
    <source>
        <dbReference type="EMBL" id="EGH47439.1"/>
    </source>
</evidence>
<sequence>MPAWVSPNTVGWTNWLVPSGGTAVQQFRSLAQRIVDMPGDFADRCRIDQRADGHALFQSVADLELAHFLHQPCSEAVINAVLHQ</sequence>
<comment type="caution">
    <text evidence="1">The sequence shown here is derived from an EMBL/GenBank/DDBJ whole genome shotgun (WGS) entry which is preliminary data.</text>
</comment>
<accession>F3GK36</accession>
<gene>
    <name evidence="1" type="ORF">PSYPI_36300</name>
</gene>
<keyword evidence="2" id="KW-1185">Reference proteome</keyword>
<dbReference type="AlphaFoldDB" id="F3GK36"/>
<dbReference type="Proteomes" id="UP000004986">
    <property type="component" value="Unassembled WGS sequence"/>
</dbReference>
<reference evidence="1 2" key="1">
    <citation type="journal article" date="2011" name="PLoS Pathog.">
        <title>Dynamic evolution of pathogenicity revealed by sequencing and comparative genomics of 19 Pseudomonas syringae isolates.</title>
        <authorList>
            <person name="Baltrus D.A."/>
            <person name="Nishimura M.T."/>
            <person name="Romanchuk A."/>
            <person name="Chang J.H."/>
            <person name="Mukhtar M.S."/>
            <person name="Cherkis K."/>
            <person name="Roach J."/>
            <person name="Grant S.R."/>
            <person name="Jones C.D."/>
            <person name="Dangl J.L."/>
        </authorList>
    </citation>
    <scope>NUCLEOTIDE SEQUENCE [LARGE SCALE GENOMIC DNA]</scope>
    <source>
        <strain evidence="1 2">1704B</strain>
    </source>
</reference>
<proteinExistence type="predicted"/>
<protein>
    <submittedName>
        <fullName evidence="1">Uncharacterized protein</fullName>
    </submittedName>
</protein>
<feature type="non-terminal residue" evidence="1">
    <location>
        <position position="84"/>
    </location>
</feature>
<dbReference type="HOGENOM" id="CLU_2532935_0_0_6"/>
<dbReference type="EMBL" id="AEAI01002231">
    <property type="protein sequence ID" value="EGH47439.1"/>
    <property type="molecule type" value="Genomic_DNA"/>
</dbReference>